<organism evidence="1 2">
    <name type="scientific">Vreelandella titanicae</name>
    <dbReference type="NCBI Taxonomy" id="664683"/>
    <lineage>
        <taxon>Bacteria</taxon>
        <taxon>Pseudomonadati</taxon>
        <taxon>Pseudomonadota</taxon>
        <taxon>Gammaproteobacteria</taxon>
        <taxon>Oceanospirillales</taxon>
        <taxon>Halomonadaceae</taxon>
        <taxon>Vreelandella</taxon>
    </lineage>
</organism>
<sequence length="122" mass="12832">MSDTLTAELMTSAPLKFSYSITPEVSIDTTVSGDSRQNATVSIIYGSMTLWSGTMTQFAPEITTPFEIKAGSITIEEGGTFTLTIPTSMQNGAVAANLKIKTATSTVPFNALVASWPLSSAN</sequence>
<accession>A0A653XRD3</accession>
<dbReference type="EMBL" id="CP054580">
    <property type="protein sequence ID" value="QKS25396.1"/>
    <property type="molecule type" value="Genomic_DNA"/>
</dbReference>
<dbReference type="RefSeq" id="WP_022521864.1">
    <property type="nucleotide sequence ID" value="NZ_CP054580.1"/>
</dbReference>
<keyword evidence="2" id="KW-1185">Reference proteome</keyword>
<name>A0A653XRD3_9GAMM</name>
<dbReference type="GeneID" id="69281506"/>
<reference evidence="1 2" key="1">
    <citation type="submission" date="2019-12" db="EMBL/GenBank/DDBJ databases">
        <title>Genome sequencing and assembly of endphytes of Porphyra tenera.</title>
        <authorList>
            <person name="Park J.M."/>
            <person name="Shin R."/>
            <person name="Jo S.H."/>
        </authorList>
    </citation>
    <scope>NUCLEOTIDE SEQUENCE [LARGE SCALE GENOMIC DNA]</scope>
    <source>
        <strain evidence="1 2">GPM3</strain>
    </source>
</reference>
<gene>
    <name evidence="1" type="ORF">FX987_03192</name>
</gene>
<accession>A0A6N0Z309</accession>
<dbReference type="AlphaFoldDB" id="A0A653XRD3"/>
<protein>
    <submittedName>
        <fullName evidence="1">Uncharacterized protein</fullName>
    </submittedName>
</protein>
<evidence type="ECO:0000313" key="2">
    <source>
        <dbReference type="Proteomes" id="UP000509761"/>
    </source>
</evidence>
<evidence type="ECO:0000313" key="1">
    <source>
        <dbReference type="EMBL" id="QKS25396.1"/>
    </source>
</evidence>
<dbReference type="Proteomes" id="UP000509761">
    <property type="component" value="Chromosome"/>
</dbReference>
<proteinExistence type="predicted"/>